<comment type="subcellular location">
    <subcellularLocation>
        <location evidence="2">Cell membrane</location>
        <topology evidence="2">Multi-pass membrane protein</topology>
    </subcellularLocation>
</comment>
<keyword evidence="5" id="KW-1185">Reference proteome</keyword>
<name>A0ABZ2NGD1_9BACI</name>
<organism evidence="4 5">
    <name type="scientific">Metabacillus sediminis</name>
    <dbReference type="NCBI Taxonomy" id="3117746"/>
    <lineage>
        <taxon>Bacteria</taxon>
        <taxon>Bacillati</taxon>
        <taxon>Bacillota</taxon>
        <taxon>Bacilli</taxon>
        <taxon>Bacillales</taxon>
        <taxon>Bacillaceae</taxon>
        <taxon>Metabacillus</taxon>
    </lineage>
</organism>
<sequence length="197" mass="21180">MGRKFQTIDLVYASMFAALMAVGANLTSWVPFLQVAGVPLSMAPFFCVLSGLLLGSRLGAVSMTVYALIGAAGAPVFAGFSSGFGILFGKTGGFILSYILAAYAAGKIVEWNKNPKLPVFMAAAFAGIIVIYLFGTTYMYAIINYVAGAKLSYLAAWQIMVWFAVKDVVFTIFAALITPRIYHQVKKGNRQTKQRAA</sequence>
<feature type="transmembrane region" description="Helical" evidence="3">
    <location>
        <begin position="32"/>
        <end position="54"/>
    </location>
</feature>
<reference evidence="4 5" key="1">
    <citation type="submission" date="2024-02" db="EMBL/GenBank/DDBJ databases">
        <title>Seven novel Bacillus-like species.</title>
        <authorList>
            <person name="Liu G."/>
        </authorList>
    </citation>
    <scope>NUCLEOTIDE SEQUENCE [LARGE SCALE GENOMIC DNA]</scope>
    <source>
        <strain evidence="4 5">FJAT-52054</strain>
    </source>
</reference>
<dbReference type="Proteomes" id="UP001377337">
    <property type="component" value="Chromosome"/>
</dbReference>
<dbReference type="InterPro" id="IPR003784">
    <property type="entry name" value="BioY"/>
</dbReference>
<proteinExistence type="inferred from homology"/>
<keyword evidence="3" id="KW-1133">Transmembrane helix</keyword>
<keyword evidence="2" id="KW-1003">Cell membrane</keyword>
<gene>
    <name evidence="4" type="ORF">WCV65_17230</name>
</gene>
<dbReference type="PIRSF" id="PIRSF016661">
    <property type="entry name" value="BioY"/>
    <property type="match status" value="1"/>
</dbReference>
<keyword evidence="3" id="KW-0812">Transmembrane</keyword>
<dbReference type="EMBL" id="CP147407">
    <property type="protein sequence ID" value="WXB96260.1"/>
    <property type="molecule type" value="Genomic_DNA"/>
</dbReference>
<feature type="transmembrane region" description="Helical" evidence="3">
    <location>
        <begin position="86"/>
        <end position="105"/>
    </location>
</feature>
<dbReference type="Gene3D" id="1.10.1760.20">
    <property type="match status" value="1"/>
</dbReference>
<dbReference type="PANTHER" id="PTHR34295:SF1">
    <property type="entry name" value="BIOTIN TRANSPORTER BIOY"/>
    <property type="match status" value="1"/>
</dbReference>
<dbReference type="Pfam" id="PF02632">
    <property type="entry name" value="BioY"/>
    <property type="match status" value="1"/>
</dbReference>
<feature type="transmembrane region" description="Helical" evidence="3">
    <location>
        <begin position="61"/>
        <end position="80"/>
    </location>
</feature>
<evidence type="ECO:0000313" key="4">
    <source>
        <dbReference type="EMBL" id="WXB96260.1"/>
    </source>
</evidence>
<comment type="similarity">
    <text evidence="1 2">Belongs to the BioY family.</text>
</comment>
<dbReference type="RefSeq" id="WP_035411081.1">
    <property type="nucleotide sequence ID" value="NZ_CP147407.1"/>
</dbReference>
<feature type="transmembrane region" description="Helical" evidence="3">
    <location>
        <begin position="155"/>
        <end position="177"/>
    </location>
</feature>
<feature type="transmembrane region" description="Helical" evidence="3">
    <location>
        <begin position="117"/>
        <end position="143"/>
    </location>
</feature>
<keyword evidence="2" id="KW-0813">Transport</keyword>
<feature type="transmembrane region" description="Helical" evidence="3">
    <location>
        <begin position="7"/>
        <end position="26"/>
    </location>
</feature>
<protein>
    <recommendedName>
        <fullName evidence="2">Biotin transporter</fullName>
    </recommendedName>
</protein>
<evidence type="ECO:0000256" key="2">
    <source>
        <dbReference type="PIRNR" id="PIRNR016661"/>
    </source>
</evidence>
<evidence type="ECO:0000256" key="1">
    <source>
        <dbReference type="ARBA" id="ARBA00010692"/>
    </source>
</evidence>
<evidence type="ECO:0000313" key="5">
    <source>
        <dbReference type="Proteomes" id="UP001377337"/>
    </source>
</evidence>
<dbReference type="PANTHER" id="PTHR34295">
    <property type="entry name" value="BIOTIN TRANSPORTER BIOY"/>
    <property type="match status" value="1"/>
</dbReference>
<accession>A0ABZ2NGD1</accession>
<evidence type="ECO:0000256" key="3">
    <source>
        <dbReference type="SAM" id="Phobius"/>
    </source>
</evidence>
<keyword evidence="2 3" id="KW-0472">Membrane</keyword>